<proteinExistence type="predicted"/>
<protein>
    <submittedName>
        <fullName evidence="1">Uncharacterized protein</fullName>
    </submittedName>
</protein>
<dbReference type="EMBL" id="LACI01000909">
    <property type="protein sequence ID" value="KJU85685.1"/>
    <property type="molecule type" value="Genomic_DNA"/>
</dbReference>
<evidence type="ECO:0000313" key="2">
    <source>
        <dbReference type="Proteomes" id="UP000033423"/>
    </source>
</evidence>
<evidence type="ECO:0000313" key="1">
    <source>
        <dbReference type="EMBL" id="KJU85685.1"/>
    </source>
</evidence>
<organism evidence="1 2">
    <name type="scientific">Candidatus Magnetobacterium bavaricum</name>
    <dbReference type="NCBI Taxonomy" id="29290"/>
    <lineage>
        <taxon>Bacteria</taxon>
        <taxon>Pseudomonadati</taxon>
        <taxon>Nitrospirota</taxon>
        <taxon>Thermodesulfovibrionia</taxon>
        <taxon>Thermodesulfovibrionales</taxon>
        <taxon>Candidatus Magnetobacteriaceae</taxon>
        <taxon>Candidatus Magnetobacterium</taxon>
    </lineage>
</organism>
<name>A0A0F3GUU6_9BACT</name>
<keyword evidence="2" id="KW-1185">Reference proteome</keyword>
<comment type="caution">
    <text evidence="1">The sequence shown here is derived from an EMBL/GenBank/DDBJ whole genome shotgun (WGS) entry which is preliminary data.</text>
</comment>
<dbReference type="Proteomes" id="UP000033423">
    <property type="component" value="Unassembled WGS sequence"/>
</dbReference>
<reference evidence="1 2" key="1">
    <citation type="submission" date="2015-02" db="EMBL/GenBank/DDBJ databases">
        <title>Single-cell genomics of uncultivated deep-branching MTB reveals a conserved set of magnetosome genes.</title>
        <authorList>
            <person name="Kolinko S."/>
            <person name="Richter M."/>
            <person name="Glockner F.O."/>
            <person name="Brachmann A."/>
            <person name="Schuler D."/>
        </authorList>
    </citation>
    <scope>NUCLEOTIDE SEQUENCE [LARGE SCALE GENOMIC DNA]</scope>
    <source>
        <strain evidence="1">TM-1</strain>
    </source>
</reference>
<dbReference type="AlphaFoldDB" id="A0A0F3GUU6"/>
<sequence length="82" mass="9545">MKFTSLMLKSSTTSNRGCQNLSHFYVFAEWCCCCALAICPRFNGVLPVKVICLLITLWQYYMENLRLQAIEKKEVILYDIKV</sequence>
<gene>
    <name evidence="1" type="ORF">MBAV_002122</name>
</gene>
<accession>A0A0F3GUU6</accession>